<feature type="chain" id="PRO_5022853272" description="Lipocalin-like domain-containing protein" evidence="1">
    <location>
        <begin position="21"/>
        <end position="182"/>
    </location>
</feature>
<dbReference type="PROSITE" id="PS51257">
    <property type="entry name" value="PROKAR_LIPOPROTEIN"/>
    <property type="match status" value="1"/>
</dbReference>
<protein>
    <recommendedName>
        <fullName evidence="4">Lipocalin-like domain-containing protein</fullName>
    </recommendedName>
</protein>
<sequence>MKLTKLIFLFALTIATVSCSKNDDDNNAPDPYKLTTANFVDTYSMNFLELKVVETVTFNNGSTSTSSSTTRGSIFQNVNFVFNADGTFAASGLYTTVETVINPDGSTVTNDPVIRNAAEEIGAGTYILNPTSKILTVIDQDDNQVVFEITIYSETEMRLYSEMSVTSGNSTTVTTQDLRFSR</sequence>
<dbReference type="RefSeq" id="WP_146743958.1">
    <property type="nucleotide sequence ID" value="NZ_UEGI01000002.1"/>
</dbReference>
<evidence type="ECO:0000256" key="1">
    <source>
        <dbReference type="SAM" id="SignalP"/>
    </source>
</evidence>
<dbReference type="EMBL" id="VORT01000003">
    <property type="protein sequence ID" value="TXD74098.1"/>
    <property type="molecule type" value="Genomic_DNA"/>
</dbReference>
<reference evidence="2 3" key="1">
    <citation type="submission" date="2019-08" db="EMBL/GenBank/DDBJ databases">
        <title>Genome of Aequorivita antarctica SW49 (type strain).</title>
        <authorList>
            <person name="Bowman J.P."/>
        </authorList>
    </citation>
    <scope>NUCLEOTIDE SEQUENCE [LARGE SCALE GENOMIC DNA]</scope>
    <source>
        <strain evidence="2 3">SW49</strain>
    </source>
</reference>
<dbReference type="AlphaFoldDB" id="A0A5C6Z1Z8"/>
<gene>
    <name evidence="2" type="ORF">ESU54_06380</name>
</gene>
<dbReference type="Proteomes" id="UP000321497">
    <property type="component" value="Unassembled WGS sequence"/>
</dbReference>
<evidence type="ECO:0000313" key="3">
    <source>
        <dbReference type="Proteomes" id="UP000321497"/>
    </source>
</evidence>
<evidence type="ECO:0008006" key="4">
    <source>
        <dbReference type="Google" id="ProtNLM"/>
    </source>
</evidence>
<comment type="caution">
    <text evidence="2">The sequence shown here is derived from an EMBL/GenBank/DDBJ whole genome shotgun (WGS) entry which is preliminary data.</text>
</comment>
<keyword evidence="3" id="KW-1185">Reference proteome</keyword>
<proteinExistence type="predicted"/>
<organism evidence="2 3">
    <name type="scientific">Aequorivita antarctica</name>
    <dbReference type="NCBI Taxonomy" id="153266"/>
    <lineage>
        <taxon>Bacteria</taxon>
        <taxon>Pseudomonadati</taxon>
        <taxon>Bacteroidota</taxon>
        <taxon>Flavobacteriia</taxon>
        <taxon>Flavobacteriales</taxon>
        <taxon>Flavobacteriaceae</taxon>
        <taxon>Aequorivita</taxon>
    </lineage>
</organism>
<dbReference type="OrthoDB" id="1446884at2"/>
<accession>A0A5C6Z1Z8</accession>
<name>A0A5C6Z1Z8_9FLAO</name>
<evidence type="ECO:0000313" key="2">
    <source>
        <dbReference type="EMBL" id="TXD74098.1"/>
    </source>
</evidence>
<feature type="signal peptide" evidence="1">
    <location>
        <begin position="1"/>
        <end position="20"/>
    </location>
</feature>
<keyword evidence="1" id="KW-0732">Signal</keyword>